<evidence type="ECO:0000313" key="1">
    <source>
        <dbReference type="EMBL" id="MED6195998.1"/>
    </source>
</evidence>
<gene>
    <name evidence="1" type="ORF">PIB30_043035</name>
</gene>
<dbReference type="Proteomes" id="UP001341840">
    <property type="component" value="Unassembled WGS sequence"/>
</dbReference>
<name>A0ABU6XH54_9FABA</name>
<proteinExistence type="predicted"/>
<evidence type="ECO:0000313" key="2">
    <source>
        <dbReference type="Proteomes" id="UP001341840"/>
    </source>
</evidence>
<comment type="caution">
    <text evidence="1">The sequence shown here is derived from an EMBL/GenBank/DDBJ whole genome shotgun (WGS) entry which is preliminary data.</text>
</comment>
<keyword evidence="2" id="KW-1185">Reference proteome</keyword>
<dbReference type="EMBL" id="JASCZI010211697">
    <property type="protein sequence ID" value="MED6195998.1"/>
    <property type="molecule type" value="Genomic_DNA"/>
</dbReference>
<reference evidence="1 2" key="1">
    <citation type="journal article" date="2023" name="Plants (Basel)">
        <title>Bridging the Gap: Combining Genomics and Transcriptomics Approaches to Understand Stylosanthes scabra, an Orphan Legume from the Brazilian Caatinga.</title>
        <authorList>
            <person name="Ferreira-Neto J.R.C."/>
            <person name="da Silva M.D."/>
            <person name="Binneck E."/>
            <person name="de Melo N.F."/>
            <person name="da Silva R.H."/>
            <person name="de Melo A.L.T.M."/>
            <person name="Pandolfi V."/>
            <person name="Bustamante F.O."/>
            <person name="Brasileiro-Vidal A.C."/>
            <person name="Benko-Iseppon A.M."/>
        </authorList>
    </citation>
    <scope>NUCLEOTIDE SEQUENCE [LARGE SCALE GENOMIC DNA]</scope>
    <source>
        <tissue evidence="1">Leaves</tissue>
    </source>
</reference>
<sequence>MSTARRRKKWLQRKEMEPYGIWRVDGDGGDGHDRRRRRRSALEEVMTLADPSLTAGGQIGDEDVTAPLIVEDDDQKTEDVTAEDLQLPFRCRCVFFLLSSSLSVTLPHDHEEDSSEGGSVGW</sequence>
<protein>
    <submittedName>
        <fullName evidence="1">Uncharacterized protein</fullName>
    </submittedName>
</protein>
<organism evidence="1 2">
    <name type="scientific">Stylosanthes scabra</name>
    <dbReference type="NCBI Taxonomy" id="79078"/>
    <lineage>
        <taxon>Eukaryota</taxon>
        <taxon>Viridiplantae</taxon>
        <taxon>Streptophyta</taxon>
        <taxon>Embryophyta</taxon>
        <taxon>Tracheophyta</taxon>
        <taxon>Spermatophyta</taxon>
        <taxon>Magnoliopsida</taxon>
        <taxon>eudicotyledons</taxon>
        <taxon>Gunneridae</taxon>
        <taxon>Pentapetalae</taxon>
        <taxon>rosids</taxon>
        <taxon>fabids</taxon>
        <taxon>Fabales</taxon>
        <taxon>Fabaceae</taxon>
        <taxon>Papilionoideae</taxon>
        <taxon>50 kb inversion clade</taxon>
        <taxon>dalbergioids sensu lato</taxon>
        <taxon>Dalbergieae</taxon>
        <taxon>Pterocarpus clade</taxon>
        <taxon>Stylosanthes</taxon>
    </lineage>
</organism>
<accession>A0ABU6XH54</accession>